<feature type="transmembrane region" description="Helical" evidence="1">
    <location>
        <begin position="159"/>
        <end position="177"/>
    </location>
</feature>
<dbReference type="Pfam" id="PF04307">
    <property type="entry name" value="YdjM"/>
    <property type="match status" value="1"/>
</dbReference>
<keyword evidence="1" id="KW-1133">Transmembrane helix</keyword>
<comment type="caution">
    <text evidence="2">The sequence shown here is derived from an EMBL/GenBank/DDBJ whole genome shotgun (WGS) entry which is preliminary data.</text>
</comment>
<accession>A0ABW3SPV0</accession>
<organism evidence="2 3">
    <name type="scientific">Pontibacter rugosus</name>
    <dbReference type="NCBI Taxonomy" id="1745966"/>
    <lineage>
        <taxon>Bacteria</taxon>
        <taxon>Pseudomonadati</taxon>
        <taxon>Bacteroidota</taxon>
        <taxon>Cytophagia</taxon>
        <taxon>Cytophagales</taxon>
        <taxon>Hymenobacteraceae</taxon>
        <taxon>Pontibacter</taxon>
    </lineage>
</organism>
<dbReference type="InterPro" id="IPR053170">
    <property type="entry name" value="Transcription_regulator"/>
</dbReference>
<keyword evidence="1" id="KW-0812">Transmembrane</keyword>
<reference evidence="3" key="1">
    <citation type="journal article" date="2019" name="Int. J. Syst. Evol. Microbiol.">
        <title>The Global Catalogue of Microorganisms (GCM) 10K type strain sequencing project: providing services to taxonomists for standard genome sequencing and annotation.</title>
        <authorList>
            <consortium name="The Broad Institute Genomics Platform"/>
            <consortium name="The Broad Institute Genome Sequencing Center for Infectious Disease"/>
            <person name="Wu L."/>
            <person name="Ma J."/>
        </authorList>
    </citation>
    <scope>NUCLEOTIDE SEQUENCE [LARGE SCALE GENOMIC DNA]</scope>
    <source>
        <strain evidence="3">JCM 31319</strain>
    </source>
</reference>
<evidence type="ECO:0000256" key="1">
    <source>
        <dbReference type="SAM" id="Phobius"/>
    </source>
</evidence>
<evidence type="ECO:0000313" key="3">
    <source>
        <dbReference type="Proteomes" id="UP001597094"/>
    </source>
</evidence>
<protein>
    <submittedName>
        <fullName evidence="2">Metal-dependent hydrolase</fullName>
    </submittedName>
</protein>
<proteinExistence type="predicted"/>
<dbReference type="PANTHER" id="PTHR40031">
    <property type="entry name" value="HYPOTHETICAL MEMBRANE SPANNING PROTEIN"/>
    <property type="match status" value="1"/>
</dbReference>
<dbReference type="EMBL" id="JBHTLD010000043">
    <property type="protein sequence ID" value="MFD1185936.1"/>
    <property type="molecule type" value="Genomic_DNA"/>
</dbReference>
<keyword evidence="1" id="KW-0472">Membrane</keyword>
<sequence length="338" mass="38615">MDSLTQIVLGAAVGEAVAGKKLGNRALLWGAIAGTIPDLDVLLNPWLDTVQQLTFHRSLTHSLLFAVLASPILGWLLRKYYKSLPVTWQSWTLLFFLGFTTHALLDSCTTWGTQLFWPFSNYGVAFYNIFVVDPLYTVPFLILVITASFYNRADARRQYLNYAGLGISSAYLLWSFVAKSIVNDVFEQEMKQQSIDYTSYISKPTPMNTVFWSVTAKGKDGFYNGFYSLLDENKRITYDFEPQQGELLAPFRGHAKLERLLELTKGYYTVEEGENGSILINDLRFGKFDGWRDSGGGYVFVYKVWMNQNGELEFEEINNRPKVDKAYLLAYWNRIKGD</sequence>
<keyword evidence="3" id="KW-1185">Reference proteome</keyword>
<evidence type="ECO:0000313" key="2">
    <source>
        <dbReference type="EMBL" id="MFD1185936.1"/>
    </source>
</evidence>
<name>A0ABW3SPV0_9BACT</name>
<feature type="transmembrane region" description="Helical" evidence="1">
    <location>
        <begin position="59"/>
        <end position="77"/>
    </location>
</feature>
<dbReference type="InterPro" id="IPR007404">
    <property type="entry name" value="YdjM-like"/>
</dbReference>
<dbReference type="GO" id="GO:0016787">
    <property type="term" value="F:hydrolase activity"/>
    <property type="evidence" value="ECO:0007669"/>
    <property type="project" value="UniProtKB-KW"/>
</dbReference>
<dbReference type="PANTHER" id="PTHR40031:SF1">
    <property type="entry name" value="MEMBRANE-BOUND METAL-DEPENDENT HYDROLASE"/>
    <property type="match status" value="1"/>
</dbReference>
<feature type="transmembrane region" description="Helical" evidence="1">
    <location>
        <begin position="125"/>
        <end position="147"/>
    </location>
</feature>
<dbReference type="Proteomes" id="UP001597094">
    <property type="component" value="Unassembled WGS sequence"/>
</dbReference>
<keyword evidence="2" id="KW-0378">Hydrolase</keyword>
<gene>
    <name evidence="2" type="ORF">ACFQ2O_06950</name>
</gene>
<dbReference type="RefSeq" id="WP_377524543.1">
    <property type="nucleotide sequence ID" value="NZ_JBHTLD010000043.1"/>
</dbReference>
<feature type="transmembrane region" description="Helical" evidence="1">
    <location>
        <begin position="84"/>
        <end position="105"/>
    </location>
</feature>